<name>A0ABS1DA75_9PROT</name>
<feature type="domain" description="Nudix hydrolase" evidence="3">
    <location>
        <begin position="1"/>
        <end position="132"/>
    </location>
</feature>
<organism evidence="4 5">
    <name type="scientific">Rhodovibrio sodomensis</name>
    <dbReference type="NCBI Taxonomy" id="1088"/>
    <lineage>
        <taxon>Bacteria</taxon>
        <taxon>Pseudomonadati</taxon>
        <taxon>Pseudomonadota</taxon>
        <taxon>Alphaproteobacteria</taxon>
        <taxon>Rhodospirillales</taxon>
        <taxon>Rhodovibrionaceae</taxon>
        <taxon>Rhodovibrio</taxon>
    </lineage>
</organism>
<evidence type="ECO:0000313" key="5">
    <source>
        <dbReference type="Proteomes" id="UP001296873"/>
    </source>
</evidence>
<keyword evidence="2" id="KW-0378">Hydrolase</keyword>
<comment type="caution">
    <text evidence="4">The sequence shown here is derived from an EMBL/GenBank/DDBJ whole genome shotgun (WGS) entry which is preliminary data.</text>
</comment>
<evidence type="ECO:0000256" key="2">
    <source>
        <dbReference type="ARBA" id="ARBA00022801"/>
    </source>
</evidence>
<comment type="cofactor">
    <cofactor evidence="1">
        <name>Mg(2+)</name>
        <dbReference type="ChEBI" id="CHEBI:18420"/>
    </cofactor>
</comment>
<evidence type="ECO:0000259" key="3">
    <source>
        <dbReference type="PROSITE" id="PS51462"/>
    </source>
</evidence>
<keyword evidence="5" id="KW-1185">Reference proteome</keyword>
<sequence>MLYVAGFAFSPDARKVALIRKSKPAWQAGLLNAIGGKVEPGEREIDAMVREFAEETGAMTRPADWSPVVMLKGSEFEVAFFRSFAVELSALRSMESERVEVHAVLPVPPDTIPNLHWLIPLSLDNLYLPVDLHDVGGTEEGRPTHLATAVSASGRVTSLTPPSRLSW</sequence>
<dbReference type="RefSeq" id="WP_200339406.1">
    <property type="nucleotide sequence ID" value="NZ_NRRL01000006.1"/>
</dbReference>
<dbReference type="Pfam" id="PF00293">
    <property type="entry name" value="NUDIX"/>
    <property type="match status" value="1"/>
</dbReference>
<evidence type="ECO:0000313" key="4">
    <source>
        <dbReference type="EMBL" id="MBK1667336.1"/>
    </source>
</evidence>
<dbReference type="Proteomes" id="UP001296873">
    <property type="component" value="Unassembled WGS sequence"/>
</dbReference>
<dbReference type="InterPro" id="IPR000086">
    <property type="entry name" value="NUDIX_hydrolase_dom"/>
</dbReference>
<dbReference type="PROSITE" id="PS51462">
    <property type="entry name" value="NUDIX"/>
    <property type="match status" value="1"/>
</dbReference>
<reference evidence="4 5" key="1">
    <citation type="journal article" date="2020" name="Microorganisms">
        <title>Osmotic Adaptation and Compatible Solute Biosynthesis of Phototrophic Bacteria as Revealed from Genome Analyses.</title>
        <authorList>
            <person name="Imhoff J.F."/>
            <person name="Rahn T."/>
            <person name="Kunzel S."/>
            <person name="Keller A."/>
            <person name="Neulinger S.C."/>
        </authorList>
    </citation>
    <scope>NUCLEOTIDE SEQUENCE [LARGE SCALE GENOMIC DNA]</scope>
    <source>
        <strain evidence="4 5">DSM 9895</strain>
    </source>
</reference>
<protein>
    <recommendedName>
        <fullName evidence="3">Nudix hydrolase domain-containing protein</fullName>
    </recommendedName>
</protein>
<evidence type="ECO:0000256" key="1">
    <source>
        <dbReference type="ARBA" id="ARBA00001946"/>
    </source>
</evidence>
<proteinExistence type="predicted"/>
<dbReference type="PROSITE" id="PS00893">
    <property type="entry name" value="NUDIX_BOX"/>
    <property type="match status" value="1"/>
</dbReference>
<dbReference type="InterPro" id="IPR020084">
    <property type="entry name" value="NUDIX_hydrolase_CS"/>
</dbReference>
<dbReference type="Gene3D" id="3.90.79.10">
    <property type="entry name" value="Nucleoside Triphosphate Pyrophosphohydrolase"/>
    <property type="match status" value="1"/>
</dbReference>
<accession>A0ABS1DA75</accession>
<dbReference type="EMBL" id="NRRL01000006">
    <property type="protein sequence ID" value="MBK1667336.1"/>
    <property type="molecule type" value="Genomic_DNA"/>
</dbReference>
<dbReference type="InterPro" id="IPR015797">
    <property type="entry name" value="NUDIX_hydrolase-like_dom_sf"/>
</dbReference>
<dbReference type="SUPFAM" id="SSF55811">
    <property type="entry name" value="Nudix"/>
    <property type="match status" value="1"/>
</dbReference>
<gene>
    <name evidence="4" type="ORF">CKO28_04745</name>
</gene>